<dbReference type="SUPFAM" id="SSF49899">
    <property type="entry name" value="Concanavalin A-like lectins/glucanases"/>
    <property type="match status" value="1"/>
</dbReference>
<dbReference type="PANTHER" id="PTHR10963:SF24">
    <property type="entry name" value="GLYCOSIDASE C21B10.07-RELATED"/>
    <property type="match status" value="1"/>
</dbReference>
<reference evidence="5 6" key="1">
    <citation type="journal article" date="2016" name="Mol. Biol. Evol.">
        <title>Comparative Genomics of Early-Diverging Mushroom-Forming Fungi Provides Insights into the Origins of Lignocellulose Decay Capabilities.</title>
        <authorList>
            <person name="Nagy L.G."/>
            <person name="Riley R."/>
            <person name="Tritt A."/>
            <person name="Adam C."/>
            <person name="Daum C."/>
            <person name="Floudas D."/>
            <person name="Sun H."/>
            <person name="Yadav J.S."/>
            <person name="Pangilinan J."/>
            <person name="Larsson K.H."/>
            <person name="Matsuura K."/>
            <person name="Barry K."/>
            <person name="Labutti K."/>
            <person name="Kuo R."/>
            <person name="Ohm R.A."/>
            <person name="Bhattacharya S.S."/>
            <person name="Shirouzu T."/>
            <person name="Yoshinaga Y."/>
            <person name="Martin F.M."/>
            <person name="Grigoriev I.V."/>
            <person name="Hibbett D.S."/>
        </authorList>
    </citation>
    <scope>NUCLEOTIDE SEQUENCE [LARGE SCALE GENOMIC DNA]</scope>
    <source>
        <strain evidence="5 6">HHB9708</strain>
    </source>
</reference>
<organism evidence="5 6">
    <name type="scientific">Sistotremastrum niveocremeum HHB9708</name>
    <dbReference type="NCBI Taxonomy" id="1314777"/>
    <lineage>
        <taxon>Eukaryota</taxon>
        <taxon>Fungi</taxon>
        <taxon>Dikarya</taxon>
        <taxon>Basidiomycota</taxon>
        <taxon>Agaricomycotina</taxon>
        <taxon>Agaricomycetes</taxon>
        <taxon>Sistotremastrales</taxon>
        <taxon>Sistotremastraceae</taxon>
        <taxon>Sertulicium</taxon>
        <taxon>Sertulicium niveocremeum</taxon>
    </lineage>
</organism>
<keyword evidence="6" id="KW-1185">Reference proteome</keyword>
<dbReference type="STRING" id="1314777.A0A164Y4B3"/>
<keyword evidence="2" id="KW-0472">Membrane</keyword>
<sequence>MFKKLVLLSSIVAPALGQSLKLANNYTGSTFFDRWTFQNGIDANTTGNVLFQTQSQATSLGLIGTNAAGNVIIKVDNTTSGAGNPTFGRPSVKILSNDSVPMGSLVIMDAVHMPFGCSVWPAFWMQGPNWPNDGEIDIVENVNLVTTNRYTLHSLNGCMHPPAGSSLVQETGQVISTDCFNQTNGDEGCIVQDPSTNSYGKGFASVGGGVFAMLWNDEGIRTWFFQRGSIPADVPTSNPNPAGWPTPTAFWPTATCNTSQFFSPQTIIFDITICGNFAGAPQVFSETCSGNCLDLVQDPTNYDDAYFEIKYVAVFTNSSEASSSTTSGSSSTSTGSGSSPSGSGSGSSSAALGFKSYLTLTPSSIGVLSMAVAIVLPALAVFSGAL</sequence>
<evidence type="ECO:0000256" key="2">
    <source>
        <dbReference type="SAM" id="Phobius"/>
    </source>
</evidence>
<dbReference type="Gene3D" id="2.60.120.200">
    <property type="match status" value="1"/>
</dbReference>
<accession>A0A164Y4B3</accession>
<dbReference type="PROSITE" id="PS51762">
    <property type="entry name" value="GH16_2"/>
    <property type="match status" value="1"/>
</dbReference>
<dbReference type="Pfam" id="PF26113">
    <property type="entry name" value="GH16_XgeA"/>
    <property type="match status" value="1"/>
</dbReference>
<dbReference type="CDD" id="cd02181">
    <property type="entry name" value="GH16_fungal_Lam16A_glucanase"/>
    <property type="match status" value="1"/>
</dbReference>
<dbReference type="InterPro" id="IPR000757">
    <property type="entry name" value="Beta-glucanase-like"/>
</dbReference>
<keyword evidence="2" id="KW-1133">Transmembrane helix</keyword>
<protein>
    <recommendedName>
        <fullName evidence="4">GH16 domain-containing protein</fullName>
    </recommendedName>
</protein>
<feature type="domain" description="GH16" evidence="4">
    <location>
        <begin position="6"/>
        <end position="286"/>
    </location>
</feature>
<keyword evidence="3" id="KW-0732">Signal</keyword>
<keyword evidence="2" id="KW-0812">Transmembrane</keyword>
<feature type="signal peptide" evidence="3">
    <location>
        <begin position="1"/>
        <end position="17"/>
    </location>
</feature>
<dbReference type="InterPro" id="IPR050546">
    <property type="entry name" value="Glycosyl_Hydrlase_16"/>
</dbReference>
<dbReference type="OrthoDB" id="192832at2759"/>
<evidence type="ECO:0000313" key="5">
    <source>
        <dbReference type="EMBL" id="KZS96565.1"/>
    </source>
</evidence>
<name>A0A164Y4B3_9AGAM</name>
<evidence type="ECO:0000256" key="1">
    <source>
        <dbReference type="SAM" id="MobiDB-lite"/>
    </source>
</evidence>
<dbReference type="PANTHER" id="PTHR10963">
    <property type="entry name" value="GLYCOSYL HYDROLASE-RELATED"/>
    <property type="match status" value="1"/>
</dbReference>
<dbReference type="GO" id="GO:0009251">
    <property type="term" value="P:glucan catabolic process"/>
    <property type="evidence" value="ECO:0007669"/>
    <property type="project" value="TreeGrafter"/>
</dbReference>
<dbReference type="GO" id="GO:0004553">
    <property type="term" value="F:hydrolase activity, hydrolyzing O-glycosyl compounds"/>
    <property type="evidence" value="ECO:0007669"/>
    <property type="project" value="InterPro"/>
</dbReference>
<dbReference type="Proteomes" id="UP000076722">
    <property type="component" value="Unassembled WGS sequence"/>
</dbReference>
<dbReference type="InterPro" id="IPR013320">
    <property type="entry name" value="ConA-like_dom_sf"/>
</dbReference>
<feature type="region of interest" description="Disordered" evidence="1">
    <location>
        <begin position="320"/>
        <end position="344"/>
    </location>
</feature>
<dbReference type="EMBL" id="KV419399">
    <property type="protein sequence ID" value="KZS96565.1"/>
    <property type="molecule type" value="Genomic_DNA"/>
</dbReference>
<feature type="transmembrane region" description="Helical" evidence="2">
    <location>
        <begin position="365"/>
        <end position="385"/>
    </location>
</feature>
<feature type="chain" id="PRO_5007854575" description="GH16 domain-containing protein" evidence="3">
    <location>
        <begin position="18"/>
        <end position="386"/>
    </location>
</feature>
<evidence type="ECO:0000256" key="3">
    <source>
        <dbReference type="SAM" id="SignalP"/>
    </source>
</evidence>
<evidence type="ECO:0000259" key="4">
    <source>
        <dbReference type="PROSITE" id="PS51762"/>
    </source>
</evidence>
<evidence type="ECO:0000313" key="6">
    <source>
        <dbReference type="Proteomes" id="UP000076722"/>
    </source>
</evidence>
<dbReference type="AlphaFoldDB" id="A0A164Y4B3"/>
<proteinExistence type="predicted"/>
<gene>
    <name evidence="5" type="ORF">SISNIDRAFT_425022</name>
</gene>